<keyword evidence="3" id="KW-1185">Reference proteome</keyword>
<name>A0A5C7IS45_9ROSI</name>
<organism evidence="2 3">
    <name type="scientific">Acer yangbiense</name>
    <dbReference type="NCBI Taxonomy" id="1000413"/>
    <lineage>
        <taxon>Eukaryota</taxon>
        <taxon>Viridiplantae</taxon>
        <taxon>Streptophyta</taxon>
        <taxon>Embryophyta</taxon>
        <taxon>Tracheophyta</taxon>
        <taxon>Spermatophyta</taxon>
        <taxon>Magnoliopsida</taxon>
        <taxon>eudicotyledons</taxon>
        <taxon>Gunneridae</taxon>
        <taxon>Pentapetalae</taxon>
        <taxon>rosids</taxon>
        <taxon>malvids</taxon>
        <taxon>Sapindales</taxon>
        <taxon>Sapindaceae</taxon>
        <taxon>Hippocastanoideae</taxon>
        <taxon>Acereae</taxon>
        <taxon>Acer</taxon>
    </lineage>
</organism>
<dbReference type="EMBL" id="VAHF01000002">
    <property type="protein sequence ID" value="TXG71286.1"/>
    <property type="molecule type" value="Genomic_DNA"/>
</dbReference>
<evidence type="ECO:0000313" key="3">
    <source>
        <dbReference type="Proteomes" id="UP000323000"/>
    </source>
</evidence>
<dbReference type="Proteomes" id="UP000323000">
    <property type="component" value="Chromosome 2"/>
</dbReference>
<dbReference type="PANTHER" id="PTHR47993">
    <property type="entry name" value="OS09G0372900 PROTEIN-RELATED"/>
    <property type="match status" value="1"/>
</dbReference>
<dbReference type="PROSITE" id="PS50181">
    <property type="entry name" value="FBOX"/>
    <property type="match status" value="1"/>
</dbReference>
<dbReference type="InterPro" id="IPR036047">
    <property type="entry name" value="F-box-like_dom_sf"/>
</dbReference>
<evidence type="ECO:0000259" key="1">
    <source>
        <dbReference type="PROSITE" id="PS50181"/>
    </source>
</evidence>
<comment type="caution">
    <text evidence="2">The sequence shown here is derived from an EMBL/GenBank/DDBJ whole genome shotgun (WGS) entry which is preliminary data.</text>
</comment>
<dbReference type="AlphaFoldDB" id="A0A5C7IS45"/>
<dbReference type="Pfam" id="PF00646">
    <property type="entry name" value="F-box"/>
    <property type="match status" value="1"/>
</dbReference>
<protein>
    <recommendedName>
        <fullName evidence="1">F-box domain-containing protein</fullName>
    </recommendedName>
</protein>
<gene>
    <name evidence="2" type="ORF">EZV62_006221</name>
</gene>
<dbReference type="Gene3D" id="1.20.1280.50">
    <property type="match status" value="1"/>
</dbReference>
<dbReference type="InterPro" id="IPR001810">
    <property type="entry name" value="F-box_dom"/>
</dbReference>
<reference evidence="3" key="1">
    <citation type="journal article" date="2019" name="Gigascience">
        <title>De novo genome assembly of the endangered Acer yangbiense, a plant species with extremely small populations endemic to Yunnan Province, China.</title>
        <authorList>
            <person name="Yang J."/>
            <person name="Wariss H.M."/>
            <person name="Tao L."/>
            <person name="Zhang R."/>
            <person name="Yun Q."/>
            <person name="Hollingsworth P."/>
            <person name="Dao Z."/>
            <person name="Luo G."/>
            <person name="Guo H."/>
            <person name="Ma Y."/>
            <person name="Sun W."/>
        </authorList>
    </citation>
    <scope>NUCLEOTIDE SEQUENCE [LARGE SCALE GENOMIC DNA]</scope>
    <source>
        <strain evidence="3">cv. Malutang</strain>
    </source>
</reference>
<proteinExistence type="predicted"/>
<feature type="domain" description="F-box" evidence="1">
    <location>
        <begin position="19"/>
        <end position="64"/>
    </location>
</feature>
<accession>A0A5C7IS45</accession>
<dbReference type="OrthoDB" id="1924677at2759"/>
<dbReference type="InterPro" id="IPR050233">
    <property type="entry name" value="A_thaliana_F-box"/>
</dbReference>
<evidence type="ECO:0000313" key="2">
    <source>
        <dbReference type="EMBL" id="TXG71286.1"/>
    </source>
</evidence>
<sequence length="105" mass="12108">MCSPPYSAIEFVRSSKRKFAEMPDIPPPLIVEILSRLPLKSLCRFKFVSKNWLVLTNHPRFVRMHLSVTLCLGLLLYNPSTKERISVTLSLLMTIRLCKFSIAKE</sequence>
<dbReference type="PANTHER" id="PTHR47993:SF395">
    <property type="entry name" value="JACALIN-RELATED LECTIN 37-RELATED"/>
    <property type="match status" value="1"/>
</dbReference>
<dbReference type="SUPFAM" id="SSF81383">
    <property type="entry name" value="F-box domain"/>
    <property type="match status" value="1"/>
</dbReference>